<gene>
    <name evidence="1" type="ORF">TUM4438_41420</name>
</gene>
<evidence type="ECO:0000313" key="2">
    <source>
        <dbReference type="Proteomes" id="UP000887104"/>
    </source>
</evidence>
<name>A0ABQ4PRZ3_9GAMM</name>
<reference evidence="1" key="1">
    <citation type="submission" date="2021-05" db="EMBL/GenBank/DDBJ databases">
        <title>Molecular characterization for Shewanella algae harboring chromosomal blaOXA-55-like strains isolated from clinical and environment sample.</title>
        <authorList>
            <person name="Ohama Y."/>
            <person name="Aoki K."/>
            <person name="Harada S."/>
            <person name="Moriya K."/>
            <person name="Ishii Y."/>
            <person name="Tateda K."/>
        </authorList>
    </citation>
    <scope>NUCLEOTIDE SEQUENCE</scope>
    <source>
        <strain evidence="1">JCM 11563</strain>
    </source>
</reference>
<dbReference type="RefSeq" id="WP_220783110.1">
    <property type="nucleotide sequence ID" value="NZ_BPEY01000120.1"/>
</dbReference>
<comment type="caution">
    <text evidence="1">The sequence shown here is derived from an EMBL/GenBank/DDBJ whole genome shotgun (WGS) entry which is preliminary data.</text>
</comment>
<protein>
    <submittedName>
        <fullName evidence="1">Uncharacterized protein</fullName>
    </submittedName>
</protein>
<keyword evidence="2" id="KW-1185">Reference proteome</keyword>
<evidence type="ECO:0000313" key="1">
    <source>
        <dbReference type="EMBL" id="GIU51520.1"/>
    </source>
</evidence>
<organism evidence="1 2">
    <name type="scientific">Shewanella sairae</name>
    <dbReference type="NCBI Taxonomy" id="190310"/>
    <lineage>
        <taxon>Bacteria</taxon>
        <taxon>Pseudomonadati</taxon>
        <taxon>Pseudomonadota</taxon>
        <taxon>Gammaproteobacteria</taxon>
        <taxon>Alteromonadales</taxon>
        <taxon>Shewanellaceae</taxon>
        <taxon>Shewanella</taxon>
    </lineage>
</organism>
<proteinExistence type="predicted"/>
<dbReference type="Proteomes" id="UP000887104">
    <property type="component" value="Unassembled WGS sequence"/>
</dbReference>
<dbReference type="EMBL" id="BPEY01000120">
    <property type="protein sequence ID" value="GIU51520.1"/>
    <property type="molecule type" value="Genomic_DNA"/>
</dbReference>
<sequence>MTNFKSGTEGQRKLAAVIRGKALKFQPWGLDAVAAAQVVSRLEAMTSPLFFIKNKAQLEAGEVKKCLVQYDEDNYQRRARFAQSRAKRGS</sequence>
<accession>A0ABQ4PRZ3</accession>